<dbReference type="InterPro" id="IPR000504">
    <property type="entry name" value="RRM_dom"/>
</dbReference>
<accession>A0A8S3ZIT5</accession>
<dbReference type="PANTHER" id="PTHR23003:SF3">
    <property type="entry name" value="FI21236P1-RELATED"/>
    <property type="match status" value="1"/>
</dbReference>
<feature type="compositionally biased region" description="Basic residues" evidence="3">
    <location>
        <begin position="11"/>
        <end position="36"/>
    </location>
</feature>
<feature type="region of interest" description="Disordered" evidence="3">
    <location>
        <begin position="1"/>
        <end position="42"/>
    </location>
</feature>
<dbReference type="Gene3D" id="3.30.70.330">
    <property type="match status" value="3"/>
</dbReference>
<dbReference type="EMBL" id="CAJHNH020002902">
    <property type="protein sequence ID" value="CAG5128048.1"/>
    <property type="molecule type" value="Genomic_DNA"/>
</dbReference>
<dbReference type="AlphaFoldDB" id="A0A8S3ZIT5"/>
<evidence type="ECO:0000256" key="3">
    <source>
        <dbReference type="SAM" id="MobiDB-lite"/>
    </source>
</evidence>
<dbReference type="GO" id="GO:0003729">
    <property type="term" value="F:mRNA binding"/>
    <property type="evidence" value="ECO:0007669"/>
    <property type="project" value="TreeGrafter"/>
</dbReference>
<dbReference type="FunFam" id="3.30.70.330:FF:000034">
    <property type="entry name" value="heterogeneous nuclear ribonucleoprotein M isoform X1"/>
    <property type="match status" value="2"/>
</dbReference>
<gene>
    <name evidence="5" type="ORF">CUNI_LOCUS13606</name>
</gene>
<feature type="region of interest" description="Disordered" evidence="3">
    <location>
        <begin position="464"/>
        <end position="483"/>
    </location>
</feature>
<comment type="caution">
    <text evidence="5">The sequence shown here is derived from an EMBL/GenBank/DDBJ whole genome shotgun (WGS) entry which is preliminary data.</text>
</comment>
<dbReference type="SMART" id="SM00360">
    <property type="entry name" value="RRM"/>
    <property type="match status" value="3"/>
</dbReference>
<dbReference type="GO" id="GO:0005634">
    <property type="term" value="C:nucleus"/>
    <property type="evidence" value="ECO:0007669"/>
    <property type="project" value="TreeGrafter"/>
</dbReference>
<organism evidence="5 6">
    <name type="scientific">Candidula unifasciata</name>
    <dbReference type="NCBI Taxonomy" id="100452"/>
    <lineage>
        <taxon>Eukaryota</taxon>
        <taxon>Metazoa</taxon>
        <taxon>Spiralia</taxon>
        <taxon>Lophotrochozoa</taxon>
        <taxon>Mollusca</taxon>
        <taxon>Gastropoda</taxon>
        <taxon>Heterobranchia</taxon>
        <taxon>Euthyneura</taxon>
        <taxon>Panpulmonata</taxon>
        <taxon>Eupulmonata</taxon>
        <taxon>Stylommatophora</taxon>
        <taxon>Helicina</taxon>
        <taxon>Helicoidea</taxon>
        <taxon>Geomitridae</taxon>
        <taxon>Candidula</taxon>
    </lineage>
</organism>
<keyword evidence="6" id="KW-1185">Reference proteome</keyword>
<feature type="compositionally biased region" description="Basic and acidic residues" evidence="3">
    <location>
        <begin position="1"/>
        <end position="10"/>
    </location>
</feature>
<dbReference type="Pfam" id="PF00076">
    <property type="entry name" value="RRM_1"/>
    <property type="match status" value="3"/>
</dbReference>
<proteinExistence type="predicted"/>
<feature type="domain" description="RRM" evidence="4">
    <location>
        <begin position="181"/>
        <end position="260"/>
    </location>
</feature>
<name>A0A8S3ZIT5_9EUPU</name>
<dbReference type="OrthoDB" id="610462at2759"/>
<feature type="compositionally biased region" description="Gly residues" evidence="3">
    <location>
        <begin position="468"/>
        <end position="478"/>
    </location>
</feature>
<dbReference type="InterPro" id="IPR035979">
    <property type="entry name" value="RBD_domain_sf"/>
</dbReference>
<keyword evidence="1 2" id="KW-0694">RNA-binding</keyword>
<evidence type="ECO:0000259" key="4">
    <source>
        <dbReference type="PROSITE" id="PS50102"/>
    </source>
</evidence>
<dbReference type="SUPFAM" id="SSF54928">
    <property type="entry name" value="RNA-binding domain, RBD"/>
    <property type="match status" value="3"/>
</dbReference>
<protein>
    <recommendedName>
        <fullName evidence="4">RRM domain-containing protein</fullName>
    </recommendedName>
</protein>
<dbReference type="PANTHER" id="PTHR23003">
    <property type="entry name" value="RNA RECOGNITION MOTIF RRM DOMAIN CONTAINING PROTEIN"/>
    <property type="match status" value="1"/>
</dbReference>
<dbReference type="GO" id="GO:1990904">
    <property type="term" value="C:ribonucleoprotein complex"/>
    <property type="evidence" value="ECO:0007669"/>
    <property type="project" value="TreeGrafter"/>
</dbReference>
<dbReference type="InterPro" id="IPR050374">
    <property type="entry name" value="RRT5_SRSF_SR"/>
</dbReference>
<evidence type="ECO:0000313" key="5">
    <source>
        <dbReference type="EMBL" id="CAG5128048.1"/>
    </source>
</evidence>
<sequence length="584" mass="60894">MEDPTQDHMRSRSRSPVHRSSSRSRSPSPKRNKNGRQRPFTGGRRIIVRNIPYDVKWQELKDMFRKGVGDVTYVEMLETPEGKSRGVAVVEFRDPQHAEKAIEEFHQKKIKDRAIIVREEREKDRQEFAQNKNVNERGRMGMGGGPSMGGGGGLGLGPVGHPVGVNPQILQQLGIEGPITSTVFVANLDYSVTWWKLKDVFKLAGNVIKAEIKEDKNGKSRGMGVVTFEHPMEAVQAVSMFNGQLLYERNMIVRVDKGGEQDKPRLPSGLKSIGMGLGSGGAPLTNIGQLGGGLGLGGSGLLGMGGLGGGGYGGSGLGLLGAGVGGGADMGLGMGGLGGGLGSGLGGLGLGGSGGHGGGSGGMGYGGGMGGSDLGLGGLGGSKMGGLSDNYPGLGGSNYNGSGSLSGLGGLGPSLSSLSSGMGVGGDRLGMNDMGMSRDRMGMDRLGGLGDRLGGLGDRMGGLSDRMGGLGDRMGGLGDRMPDKMRDHYGNMGGRDDGNRRTTRADNCTLVVKNLPYSVNWQTLKEHFRDSGDVKFAEIVMENGKSTGVGYVRFSNENDAVRAVALKHKSRVEGRNISVSMHRN</sequence>
<dbReference type="GO" id="GO:0005737">
    <property type="term" value="C:cytoplasm"/>
    <property type="evidence" value="ECO:0007669"/>
    <property type="project" value="TreeGrafter"/>
</dbReference>
<dbReference type="Proteomes" id="UP000678393">
    <property type="component" value="Unassembled WGS sequence"/>
</dbReference>
<reference evidence="5" key="1">
    <citation type="submission" date="2021-04" db="EMBL/GenBank/DDBJ databases">
        <authorList>
            <consortium name="Molecular Ecology Group"/>
        </authorList>
    </citation>
    <scope>NUCLEOTIDE SEQUENCE</scope>
</reference>
<dbReference type="PROSITE" id="PS50102">
    <property type="entry name" value="RRM"/>
    <property type="match status" value="3"/>
</dbReference>
<dbReference type="InterPro" id="IPR012677">
    <property type="entry name" value="Nucleotide-bd_a/b_plait_sf"/>
</dbReference>
<evidence type="ECO:0000256" key="1">
    <source>
        <dbReference type="ARBA" id="ARBA00022884"/>
    </source>
</evidence>
<evidence type="ECO:0000256" key="2">
    <source>
        <dbReference type="PROSITE-ProRule" id="PRU00176"/>
    </source>
</evidence>
<evidence type="ECO:0000313" key="6">
    <source>
        <dbReference type="Proteomes" id="UP000678393"/>
    </source>
</evidence>
<feature type="domain" description="RRM" evidence="4">
    <location>
        <begin position="508"/>
        <end position="584"/>
    </location>
</feature>
<feature type="domain" description="RRM" evidence="4">
    <location>
        <begin position="44"/>
        <end position="122"/>
    </location>
</feature>